<proteinExistence type="predicted"/>
<evidence type="ECO:0000313" key="2">
    <source>
        <dbReference type="EMBL" id="NMF58980.1"/>
    </source>
</evidence>
<keyword evidence="3" id="KW-1185">Reference proteome</keyword>
<comment type="caution">
    <text evidence="2">The sequence shown here is derived from an EMBL/GenBank/DDBJ whole genome shotgun (WGS) entry which is preliminary data.</text>
</comment>
<reference evidence="2 3" key="1">
    <citation type="submission" date="2020-03" db="EMBL/GenBank/DDBJ databases">
        <title>Draft Genome Sequence of 2-Methylisoborneol Producing Pseudanabaena yagii Strain GIHE-NHR1 Isolated from North Han River in South Korea.</title>
        <authorList>
            <person name="Jeong J."/>
        </authorList>
    </citation>
    <scope>NUCLEOTIDE SEQUENCE [LARGE SCALE GENOMIC DNA]</scope>
    <source>
        <strain evidence="2 3">GIHE-NHR1</strain>
    </source>
</reference>
<feature type="chain" id="PRO_5045382212" description="PEP-CTERM sorting domain-containing protein" evidence="1">
    <location>
        <begin position="31"/>
        <end position="228"/>
    </location>
</feature>
<gene>
    <name evidence="2" type="ORF">HC246_13370</name>
</gene>
<protein>
    <recommendedName>
        <fullName evidence="4">PEP-CTERM sorting domain-containing protein</fullName>
    </recommendedName>
</protein>
<dbReference type="EMBL" id="JAAVJL010000001">
    <property type="protein sequence ID" value="NMF58980.1"/>
    <property type="molecule type" value="Genomic_DNA"/>
</dbReference>
<evidence type="ECO:0000313" key="3">
    <source>
        <dbReference type="Proteomes" id="UP000738376"/>
    </source>
</evidence>
<accession>A0ABX1LVE1</accession>
<feature type="signal peptide" evidence="1">
    <location>
        <begin position="1"/>
        <end position="30"/>
    </location>
</feature>
<evidence type="ECO:0000256" key="1">
    <source>
        <dbReference type="SAM" id="SignalP"/>
    </source>
</evidence>
<keyword evidence="1" id="KW-0732">Signal</keyword>
<dbReference type="Proteomes" id="UP000738376">
    <property type="component" value="Unassembled WGS sequence"/>
</dbReference>
<dbReference type="RefSeq" id="WP_169363812.1">
    <property type="nucleotide sequence ID" value="NZ_JAAVJL010000001.1"/>
</dbReference>
<organism evidence="2 3">
    <name type="scientific">Pseudanabaena yagii GIHE-NHR1</name>
    <dbReference type="NCBI Taxonomy" id="2722753"/>
    <lineage>
        <taxon>Bacteria</taxon>
        <taxon>Bacillati</taxon>
        <taxon>Cyanobacteriota</taxon>
        <taxon>Cyanophyceae</taxon>
        <taxon>Pseudanabaenales</taxon>
        <taxon>Pseudanabaenaceae</taxon>
        <taxon>Pseudanabaena</taxon>
        <taxon>Pseudanabaena yagii</taxon>
    </lineage>
</organism>
<sequence length="228" mass="23471">MKISQLIGSTFTLSGIVTLSVLSSPLMANAASFSFSNINGGDTVGDTLNGGLSLSVEQIGTDLTFKFFNNITSPTNTFIGTIYIDAVPALLGASNNNISFFNASTPITGTNIGFSGGLSNANFPQGNIIGFSTDYAFDANNGGGNKYAIQSGEALGITFAGVGTNYTSVVDGLNNGTFRVGYHLQNVFNSSDSYVSTKPVPVPSLLFGIMAAGALGGSRLLKNKKQSA</sequence>
<name>A0ABX1LVE1_9CYAN</name>
<evidence type="ECO:0008006" key="4">
    <source>
        <dbReference type="Google" id="ProtNLM"/>
    </source>
</evidence>